<keyword evidence="8" id="KW-1185">Reference proteome</keyword>
<dbReference type="OrthoDB" id="418245at2759"/>
<dbReference type="PANTHER" id="PTHR46908:SF8">
    <property type="entry name" value="C-TYPE LECTIN DOMAIN-CONTAINING PROTEIN"/>
    <property type="match status" value="1"/>
</dbReference>
<dbReference type="SMART" id="SM00042">
    <property type="entry name" value="CUB"/>
    <property type="match status" value="1"/>
</dbReference>
<dbReference type="InterPro" id="IPR002172">
    <property type="entry name" value="LDrepeatLR_classA_rpt"/>
</dbReference>
<feature type="signal peptide" evidence="4">
    <location>
        <begin position="1"/>
        <end position="24"/>
    </location>
</feature>
<organism evidence="7 8">
    <name type="scientific">Holothuria leucospilota</name>
    <name type="common">Black long sea cucumber</name>
    <name type="synonym">Mertensiothuria leucospilota</name>
    <dbReference type="NCBI Taxonomy" id="206669"/>
    <lineage>
        <taxon>Eukaryota</taxon>
        <taxon>Metazoa</taxon>
        <taxon>Echinodermata</taxon>
        <taxon>Eleutherozoa</taxon>
        <taxon>Echinozoa</taxon>
        <taxon>Holothuroidea</taxon>
        <taxon>Aspidochirotacea</taxon>
        <taxon>Aspidochirotida</taxon>
        <taxon>Holothuriidae</taxon>
        <taxon>Holothuria</taxon>
    </lineage>
</organism>
<evidence type="ECO:0000313" key="7">
    <source>
        <dbReference type="EMBL" id="KAJ8042985.1"/>
    </source>
</evidence>
<feature type="domain" description="CUB" evidence="5">
    <location>
        <begin position="177"/>
        <end position="291"/>
    </location>
</feature>
<dbReference type="PROSITE" id="PS50068">
    <property type="entry name" value="LDLRA_2"/>
    <property type="match status" value="2"/>
</dbReference>
<reference evidence="7" key="1">
    <citation type="submission" date="2021-10" db="EMBL/GenBank/DDBJ databases">
        <title>Tropical sea cucumber genome reveals ecological adaptation and Cuvierian tubules defense mechanism.</title>
        <authorList>
            <person name="Chen T."/>
        </authorList>
    </citation>
    <scope>NUCLEOTIDE SEQUENCE</scope>
    <source>
        <strain evidence="7">Nanhai2018</strain>
        <tissue evidence="7">Muscle</tissue>
    </source>
</reference>
<name>A0A9Q1CDK5_HOLLE</name>
<protein>
    <submittedName>
        <fullName evidence="7">Membrane frizzled-related protein</fullName>
    </submittedName>
</protein>
<evidence type="ECO:0000259" key="6">
    <source>
        <dbReference type="PROSITE" id="PS50825"/>
    </source>
</evidence>
<feature type="chain" id="PRO_5040389028" evidence="4">
    <location>
        <begin position="25"/>
        <end position="589"/>
    </location>
</feature>
<dbReference type="Gene3D" id="2.60.120.290">
    <property type="entry name" value="Spermadhesin, CUB domain"/>
    <property type="match status" value="1"/>
</dbReference>
<dbReference type="CDD" id="cd00112">
    <property type="entry name" value="LDLa"/>
    <property type="match status" value="1"/>
</dbReference>
<dbReference type="SUPFAM" id="SSF57424">
    <property type="entry name" value="LDL receptor-like module"/>
    <property type="match status" value="2"/>
</dbReference>
<evidence type="ECO:0000256" key="3">
    <source>
        <dbReference type="PROSITE-ProRule" id="PRU00124"/>
    </source>
</evidence>
<comment type="caution">
    <text evidence="7">The sequence shown here is derived from an EMBL/GenBank/DDBJ whole genome shotgun (WGS) entry which is preliminary data.</text>
</comment>
<feature type="domain" description="HYR" evidence="6">
    <location>
        <begin position="475"/>
        <end position="556"/>
    </location>
</feature>
<dbReference type="AlphaFoldDB" id="A0A9Q1CDK5"/>
<evidence type="ECO:0000256" key="1">
    <source>
        <dbReference type="ARBA" id="ARBA00022737"/>
    </source>
</evidence>
<dbReference type="PROSITE" id="PS50825">
    <property type="entry name" value="HYR"/>
    <property type="match status" value="1"/>
</dbReference>
<dbReference type="CDD" id="cd00041">
    <property type="entry name" value="CUB"/>
    <property type="match status" value="1"/>
</dbReference>
<sequence>MAHVLYYVLWFSVHLLTYRRSENAQVFVNSSFTLTNKDVPSTEGLNLNYTWYFETYDGSQLHLSFQNIHLRKYIDFILVGERSNVGVKRQILRWTGKDYFDQLSVLTPGNNLWLTLQSHLPDLDKIFSGSIRVVNSTSPEYEKHCSSGFDCGNGACLTMNDTCNGIINCGNHADELCQENITVNSSSVNFTSINYPNAYPPDYQYTWYFATQEGFQLQLTFQDINTEKTYDHVTVGEGDDASRGQLMSLSGRQNEDVKLIKVVSSGSQMWVRFSSDETTNFGGIAGSVQRINLQDASNTSELECPGAVQVCPRLCLPTPLNCKGYTDCEQNCSRYCNESTTKCSHENTCYSSAQTCDGIPECSLSDDENNCTNHIQVNKYSPFKFRNFEGLMRFTSENGYRLSLSFEVFQRENINHHISIGEGDYPSSHLLDITSDTDIGRMFNVMSVSKALWMNFETKSGFFCSVRAIDQSTAAPNEPPSAPACPADITVTTEMNEFSAIFTPPTCADKWEGVLFSTCSSDPNHFADKGETEVVCSCANSAGLSTNCTFKVSVTREDISNQQTITNSSQPLCSSLCPLPGTGCSNPKN</sequence>
<accession>A0A9Q1CDK5</accession>
<dbReference type="Gene3D" id="2.40.128.620">
    <property type="match status" value="1"/>
</dbReference>
<dbReference type="InterPro" id="IPR036055">
    <property type="entry name" value="LDL_receptor-like_sf"/>
</dbReference>
<dbReference type="Pfam" id="PF00431">
    <property type="entry name" value="CUB"/>
    <property type="match status" value="1"/>
</dbReference>
<dbReference type="SUPFAM" id="SSF49854">
    <property type="entry name" value="Spermadhesin, CUB domain"/>
    <property type="match status" value="2"/>
</dbReference>
<dbReference type="InterPro" id="IPR052129">
    <property type="entry name" value="Spermadhesin-Link_domain"/>
</dbReference>
<dbReference type="InterPro" id="IPR003410">
    <property type="entry name" value="HYR_dom"/>
</dbReference>
<keyword evidence="4" id="KW-0732">Signal</keyword>
<comment type="caution">
    <text evidence="3">Lacks conserved residue(s) required for the propagation of feature annotation.</text>
</comment>
<evidence type="ECO:0000313" key="8">
    <source>
        <dbReference type="Proteomes" id="UP001152320"/>
    </source>
</evidence>
<keyword evidence="1" id="KW-0677">Repeat</keyword>
<keyword evidence="2 3" id="KW-1015">Disulfide bond</keyword>
<proteinExistence type="predicted"/>
<evidence type="ECO:0000256" key="2">
    <source>
        <dbReference type="ARBA" id="ARBA00023157"/>
    </source>
</evidence>
<dbReference type="PRINTS" id="PR00261">
    <property type="entry name" value="LDLRECEPTOR"/>
</dbReference>
<feature type="disulfide bond" evidence="3">
    <location>
        <begin position="151"/>
        <end position="169"/>
    </location>
</feature>
<feature type="disulfide bond" evidence="3">
    <location>
        <begin position="356"/>
        <end position="371"/>
    </location>
</feature>
<dbReference type="SMART" id="SM00192">
    <property type="entry name" value="LDLa"/>
    <property type="match status" value="2"/>
</dbReference>
<dbReference type="InterPro" id="IPR000859">
    <property type="entry name" value="CUB_dom"/>
</dbReference>
<dbReference type="InterPro" id="IPR035914">
    <property type="entry name" value="Sperma_CUB_dom_sf"/>
</dbReference>
<gene>
    <name evidence="7" type="ORF">HOLleu_09888</name>
</gene>
<dbReference type="PANTHER" id="PTHR46908">
    <property type="entry name" value="CUBILIN-LIKE PROTEIN"/>
    <property type="match status" value="1"/>
</dbReference>
<dbReference type="PROSITE" id="PS01180">
    <property type="entry name" value="CUB"/>
    <property type="match status" value="1"/>
</dbReference>
<dbReference type="Proteomes" id="UP001152320">
    <property type="component" value="Chromosome 4"/>
</dbReference>
<evidence type="ECO:0000259" key="5">
    <source>
        <dbReference type="PROSITE" id="PS01180"/>
    </source>
</evidence>
<dbReference type="EMBL" id="JAIZAY010000004">
    <property type="protein sequence ID" value="KAJ8042985.1"/>
    <property type="molecule type" value="Genomic_DNA"/>
</dbReference>
<evidence type="ECO:0000256" key="4">
    <source>
        <dbReference type="SAM" id="SignalP"/>
    </source>
</evidence>